<keyword evidence="4" id="KW-0805">Transcription regulation</keyword>
<keyword evidence="3" id="KW-0862">Zinc</keyword>
<evidence type="ECO:0000256" key="3">
    <source>
        <dbReference type="ARBA" id="ARBA00022833"/>
    </source>
</evidence>
<evidence type="ECO:0000259" key="6">
    <source>
        <dbReference type="SMART" id="SM00249"/>
    </source>
</evidence>
<dbReference type="SUPFAM" id="SSF57903">
    <property type="entry name" value="FYVE/PHD zinc finger"/>
    <property type="match status" value="1"/>
</dbReference>
<dbReference type="PANTHER" id="PTHR46201">
    <property type="entry name" value="PHD FINGER PROTEIN MALE MEIOCYTE DEATH 1-RELATED"/>
    <property type="match status" value="1"/>
</dbReference>
<keyword evidence="1" id="KW-0479">Metal-binding</keyword>
<evidence type="ECO:0000256" key="5">
    <source>
        <dbReference type="ARBA" id="ARBA00023163"/>
    </source>
</evidence>
<dbReference type="InterPro" id="IPR019787">
    <property type="entry name" value="Znf_PHD-finger"/>
</dbReference>
<evidence type="ECO:0000313" key="8">
    <source>
        <dbReference type="RefSeq" id="XP_021812937.1"/>
    </source>
</evidence>
<dbReference type="KEGG" id="pavi:110755922"/>
<dbReference type="InterPro" id="IPR058054">
    <property type="entry name" value="Znf_MS1-like"/>
</dbReference>
<dbReference type="AlphaFoldDB" id="A0A6P5SF48"/>
<protein>
    <submittedName>
        <fullName evidence="8">PHD finger protein At1g33420</fullName>
    </submittedName>
</protein>
<keyword evidence="5" id="KW-0804">Transcription</keyword>
<dbReference type="GO" id="GO:0008270">
    <property type="term" value="F:zinc ion binding"/>
    <property type="evidence" value="ECO:0007669"/>
    <property type="project" value="UniProtKB-KW"/>
</dbReference>
<dbReference type="GeneID" id="110755922"/>
<dbReference type="InterPro" id="IPR019786">
    <property type="entry name" value="Zinc_finger_PHD-type_CS"/>
</dbReference>
<dbReference type="InterPro" id="IPR013083">
    <property type="entry name" value="Znf_RING/FYVE/PHD"/>
</dbReference>
<name>A0A6P5SF48_PRUAV</name>
<dbReference type="PROSITE" id="PS01359">
    <property type="entry name" value="ZF_PHD_1"/>
    <property type="match status" value="1"/>
</dbReference>
<feature type="domain" description="Zinc finger PHD-type" evidence="6">
    <location>
        <begin position="617"/>
        <end position="663"/>
    </location>
</feature>
<evidence type="ECO:0000256" key="2">
    <source>
        <dbReference type="ARBA" id="ARBA00022771"/>
    </source>
</evidence>
<dbReference type="Pfam" id="PF00628">
    <property type="entry name" value="PHD"/>
    <property type="match status" value="1"/>
</dbReference>
<evidence type="ECO:0000256" key="4">
    <source>
        <dbReference type="ARBA" id="ARBA00023015"/>
    </source>
</evidence>
<dbReference type="InterPro" id="IPR059080">
    <property type="entry name" value="WHD_PTC1"/>
</dbReference>
<gene>
    <name evidence="8" type="primary">LOC110755922</name>
</gene>
<dbReference type="Proteomes" id="UP000515124">
    <property type="component" value="Unplaced"/>
</dbReference>
<dbReference type="InterPro" id="IPR057765">
    <property type="entry name" value="MS1-like_ubiquitin"/>
</dbReference>
<keyword evidence="7" id="KW-1185">Reference proteome</keyword>
<dbReference type="Pfam" id="PF25565">
    <property type="entry name" value="Ubiquitin_At1g33420"/>
    <property type="match status" value="1"/>
</dbReference>
<dbReference type="Gramene" id="Pav_sc0000500.1_g280.1.mk:mrna">
    <property type="protein sequence ID" value="Pav_sc0000500.1_g280.1.mk:mrna"/>
    <property type="gene ID" value="Pav_sc0000500.1_g280.1.mk"/>
</dbReference>
<reference evidence="8" key="1">
    <citation type="submission" date="2025-08" db="UniProtKB">
        <authorList>
            <consortium name="RefSeq"/>
        </authorList>
    </citation>
    <scope>IDENTIFICATION</scope>
</reference>
<dbReference type="Pfam" id="PF25874">
    <property type="entry name" value="WHD_plant_repro"/>
    <property type="match status" value="1"/>
</dbReference>
<accession>A0A6P5SF48</accession>
<evidence type="ECO:0000256" key="1">
    <source>
        <dbReference type="ARBA" id="ARBA00022723"/>
    </source>
</evidence>
<keyword evidence="2" id="KW-0863">Zinc-finger</keyword>
<dbReference type="SMART" id="SM00249">
    <property type="entry name" value="PHD"/>
    <property type="match status" value="1"/>
</dbReference>
<dbReference type="InterPro" id="IPR001965">
    <property type="entry name" value="Znf_PHD"/>
</dbReference>
<dbReference type="Gene3D" id="3.30.40.10">
    <property type="entry name" value="Zinc/RING finger domain, C3HC4 (zinc finger)"/>
    <property type="match status" value="1"/>
</dbReference>
<dbReference type="CDD" id="cd15556">
    <property type="entry name" value="PHD_MMD1_like"/>
    <property type="match status" value="1"/>
</dbReference>
<sequence length="714" mass="80448">MVMTERPSKRLRRRVTADLPDFFTFPQPHSELVPPQPFRENVRSFLIRHAHVTCPSSSLFPSLVTSQISLRVGHPGDPTAVLPLDVVEEDVTRSRRSVYCDQCRVVGWSGHPVCKKRYHFIIRRGAGTCETEIPLQQQQQQQQYNNNNKSNNWCNSMSATMEETDDVEEWAYLQLHDNTHLLHAVIHSNGFAHLLTLNGRQGGSTLLSGRHILDLWDRLCQTLSVRKVSVMDVSKKYGMEYRLLHTIINGRSWYGDWGYEFGAGSYALTQDSYHKAVDTLSSLPLHPFLFQPRRPRTRVQSVVAFYQSLSDTQLPTIKDLFTYMLSLIHRSRKPTSCKKPQHQTSNALCAWTANDVEHVQQAMIKLLLAAVGVGEDSWVSKRALRAALYKSSSLELLDYSLKHLGGKLAANGMVVKARCSPASTDVEYRLVPLIIGNVDGSEDLNYPSEEQILCDLKFLYDSIIHPDTMLSYTPQVMRERVIDAATKLLDCKQFVKDCMPDKMAAESSFGIRLWCHVELSDEPKDDFILPPELIVLPLNATVADLKREATIAFQEVYAMFKRFEVEELLEYGSINDSFTVKLLVGTCGSIRLKGRCPAKHGLNRFRMERGLESWTVDCTCGAKDDDGERMLACDTCGVWQHTRCAGIHSSDAIPARFVCMRCVSSYREKSQNTNDPAKEANISAPFSNTTCRAKASATDSPSVASNMNMAFSVL</sequence>
<dbReference type="RefSeq" id="XP_021812937.1">
    <property type="nucleotide sequence ID" value="XM_021957245.1"/>
</dbReference>
<dbReference type="InterPro" id="IPR011011">
    <property type="entry name" value="Znf_FYVE_PHD"/>
</dbReference>
<proteinExistence type="predicted"/>
<dbReference type="PANTHER" id="PTHR46201:SF6">
    <property type="entry name" value="PHD FINGER PLANT-LIKE PROTEIN"/>
    <property type="match status" value="1"/>
</dbReference>
<organism evidence="7 8">
    <name type="scientific">Prunus avium</name>
    <name type="common">Cherry</name>
    <name type="synonym">Cerasus avium</name>
    <dbReference type="NCBI Taxonomy" id="42229"/>
    <lineage>
        <taxon>Eukaryota</taxon>
        <taxon>Viridiplantae</taxon>
        <taxon>Streptophyta</taxon>
        <taxon>Embryophyta</taxon>
        <taxon>Tracheophyta</taxon>
        <taxon>Spermatophyta</taxon>
        <taxon>Magnoliopsida</taxon>
        <taxon>eudicotyledons</taxon>
        <taxon>Gunneridae</taxon>
        <taxon>Pentapetalae</taxon>
        <taxon>rosids</taxon>
        <taxon>fabids</taxon>
        <taxon>Rosales</taxon>
        <taxon>Rosaceae</taxon>
        <taxon>Amygdaloideae</taxon>
        <taxon>Amygdaleae</taxon>
        <taxon>Prunus</taxon>
    </lineage>
</organism>
<evidence type="ECO:0000313" key="7">
    <source>
        <dbReference type="Proteomes" id="UP000515124"/>
    </source>
</evidence>